<reference evidence="3" key="1">
    <citation type="submission" date="2015-09" db="EMBL/GenBank/DDBJ databases">
        <authorList>
            <consortium name="Pathogen Informatics"/>
        </authorList>
    </citation>
    <scope>NUCLEOTIDE SEQUENCE [LARGE SCALE GENOMIC DNA]</scope>
    <source>
        <strain evidence="3">Lake Konstanz</strain>
    </source>
</reference>
<feature type="region of interest" description="Disordered" evidence="1">
    <location>
        <begin position="1"/>
        <end position="196"/>
    </location>
</feature>
<keyword evidence="3" id="KW-1185">Reference proteome</keyword>
<feature type="region of interest" description="Disordered" evidence="1">
    <location>
        <begin position="218"/>
        <end position="262"/>
    </location>
</feature>
<feature type="compositionally biased region" description="Low complexity" evidence="1">
    <location>
        <begin position="489"/>
        <end position="504"/>
    </location>
</feature>
<organism evidence="2 3">
    <name type="scientific">Bodo saltans</name>
    <name type="common">Flagellated protozoan</name>
    <dbReference type="NCBI Taxonomy" id="75058"/>
    <lineage>
        <taxon>Eukaryota</taxon>
        <taxon>Discoba</taxon>
        <taxon>Euglenozoa</taxon>
        <taxon>Kinetoplastea</taxon>
        <taxon>Metakinetoplastina</taxon>
        <taxon>Eubodonida</taxon>
        <taxon>Bodonidae</taxon>
        <taxon>Bodo</taxon>
    </lineage>
</organism>
<accession>A0A0S4JN85</accession>
<protein>
    <submittedName>
        <fullName evidence="2">Uncharacterized protein</fullName>
    </submittedName>
</protein>
<sequence>MGSCCSKSGDPSDYDREDKDQLDDAHHVGPRDASRHVIRTSAARGDRWRIQVHDGREDDDDDEALHGDTPPIDTSNHQQRPSPIKDGNRHQQLNNDSNLNEASRRASTSLATQKSRTSSAASTQRIVTPPMPPKLGVPTSGGSLLSGVSPTTAGDDRHPLNFLTTTSTGDATTFHHQSSDRNSERGNDSFSHAAVSSTQHPYHSALLATMITLPSGAVPTKLPPKAPHSRRASEDGGAPTTAASSGALAGSLHRPPPIAIANSSMSMASHPTVTSSSAFAMTTAAPTSGGREPSTDGFELVEDLEESSTPCVGGGGSGHQHRPAYGGVVAGEKLPIALHSPTDIHRQASTRSMRSLNFSATFMMSASDVHGCGGGMAMAGGSSGRFIGGAGGSSSEFVGGDVMPHPPLGASIRGGSSSQRSDATPAHQRPSPSSGPHDLSSQHGTRGNRSPSAAAEVSMTFELLPGSNTQYPLGGSEGLMASSDHLTNSRQSESAAAAIRSSRGNSHRGPAAMRNSASGMRASGFTSVLTNDEHRRALVAAQRQEASTNMMMTSTPRLVGGGGAFPNSSSYGAGLDEMNSFATGGGGGGGMSPRRMDRMRSGGAASPLSVRAAPHRQLGYGGGSMSRQNSFPNLNASAVHLSVAASTQEFGDLVDEADYSTTSTTDSA</sequence>
<feature type="compositionally biased region" description="Polar residues" evidence="1">
    <location>
        <begin position="140"/>
        <end position="152"/>
    </location>
</feature>
<evidence type="ECO:0000313" key="2">
    <source>
        <dbReference type="EMBL" id="CUG91881.1"/>
    </source>
</evidence>
<feature type="region of interest" description="Disordered" evidence="1">
    <location>
        <begin position="468"/>
        <end position="522"/>
    </location>
</feature>
<proteinExistence type="predicted"/>
<feature type="compositionally biased region" description="Basic and acidic residues" evidence="1">
    <location>
        <begin position="177"/>
        <end position="187"/>
    </location>
</feature>
<dbReference type="AlphaFoldDB" id="A0A0S4JN85"/>
<dbReference type="VEuPathDB" id="TriTrypDB:BSAL_34605"/>
<gene>
    <name evidence="2" type="ORF">BSAL_34605</name>
</gene>
<dbReference type="Proteomes" id="UP000051952">
    <property type="component" value="Unassembled WGS sequence"/>
</dbReference>
<name>A0A0S4JN85_BODSA</name>
<evidence type="ECO:0000256" key="1">
    <source>
        <dbReference type="SAM" id="MobiDB-lite"/>
    </source>
</evidence>
<feature type="compositionally biased region" description="Basic and acidic residues" evidence="1">
    <location>
        <begin position="44"/>
        <end position="56"/>
    </location>
</feature>
<dbReference type="EMBL" id="CYKH01001977">
    <property type="protein sequence ID" value="CUG91881.1"/>
    <property type="molecule type" value="Genomic_DNA"/>
</dbReference>
<feature type="compositionally biased region" description="Low complexity" evidence="1">
    <location>
        <begin position="236"/>
        <end position="252"/>
    </location>
</feature>
<feature type="compositionally biased region" description="Polar residues" evidence="1">
    <location>
        <begin position="430"/>
        <end position="451"/>
    </location>
</feature>
<feature type="compositionally biased region" description="Basic and acidic residues" evidence="1">
    <location>
        <begin position="13"/>
        <end position="35"/>
    </location>
</feature>
<feature type="compositionally biased region" description="Polar residues" evidence="1">
    <location>
        <begin position="90"/>
        <end position="126"/>
    </location>
</feature>
<evidence type="ECO:0000313" key="3">
    <source>
        <dbReference type="Proteomes" id="UP000051952"/>
    </source>
</evidence>
<feature type="compositionally biased region" description="Polar residues" evidence="1">
    <location>
        <begin position="162"/>
        <end position="176"/>
    </location>
</feature>
<feature type="region of interest" description="Disordered" evidence="1">
    <location>
        <begin position="397"/>
        <end position="455"/>
    </location>
</feature>
<feature type="compositionally biased region" description="Polar residues" evidence="1">
    <location>
        <begin position="72"/>
        <end position="81"/>
    </location>
</feature>